<accession>A0A0A8ZKA4</accession>
<evidence type="ECO:0000313" key="1">
    <source>
        <dbReference type="EMBL" id="JAD39854.1"/>
    </source>
</evidence>
<sequence>MFCSLELLQLGITDF</sequence>
<protein>
    <submittedName>
        <fullName evidence="1">Uncharacterized protein</fullName>
    </submittedName>
</protein>
<dbReference type="EMBL" id="GBRH01258041">
    <property type="protein sequence ID" value="JAD39854.1"/>
    <property type="molecule type" value="Transcribed_RNA"/>
</dbReference>
<reference evidence="1" key="1">
    <citation type="submission" date="2014-09" db="EMBL/GenBank/DDBJ databases">
        <authorList>
            <person name="Magalhaes I.L.F."/>
            <person name="Oliveira U."/>
            <person name="Santos F.R."/>
            <person name="Vidigal T.H.D.A."/>
            <person name="Brescovit A.D."/>
            <person name="Santos A.J."/>
        </authorList>
    </citation>
    <scope>NUCLEOTIDE SEQUENCE</scope>
    <source>
        <tissue evidence="1">Shoot tissue taken approximately 20 cm above the soil surface</tissue>
    </source>
</reference>
<name>A0A0A8ZKA4_ARUDO</name>
<proteinExistence type="predicted"/>
<organism evidence="1">
    <name type="scientific">Arundo donax</name>
    <name type="common">Giant reed</name>
    <name type="synonym">Donax arundinaceus</name>
    <dbReference type="NCBI Taxonomy" id="35708"/>
    <lineage>
        <taxon>Eukaryota</taxon>
        <taxon>Viridiplantae</taxon>
        <taxon>Streptophyta</taxon>
        <taxon>Embryophyta</taxon>
        <taxon>Tracheophyta</taxon>
        <taxon>Spermatophyta</taxon>
        <taxon>Magnoliopsida</taxon>
        <taxon>Liliopsida</taxon>
        <taxon>Poales</taxon>
        <taxon>Poaceae</taxon>
        <taxon>PACMAD clade</taxon>
        <taxon>Arundinoideae</taxon>
        <taxon>Arundineae</taxon>
        <taxon>Arundo</taxon>
    </lineage>
</organism>
<reference evidence="1" key="2">
    <citation type="journal article" date="2015" name="Data Brief">
        <title>Shoot transcriptome of the giant reed, Arundo donax.</title>
        <authorList>
            <person name="Barrero R.A."/>
            <person name="Guerrero F.D."/>
            <person name="Moolhuijzen P."/>
            <person name="Goolsby J.A."/>
            <person name="Tidwell J."/>
            <person name="Bellgard S.E."/>
            <person name="Bellgard M.I."/>
        </authorList>
    </citation>
    <scope>NUCLEOTIDE SEQUENCE</scope>
    <source>
        <tissue evidence="1">Shoot tissue taken approximately 20 cm above the soil surface</tissue>
    </source>
</reference>